<feature type="transmembrane region" description="Helical" evidence="1">
    <location>
        <begin position="6"/>
        <end position="25"/>
    </location>
</feature>
<dbReference type="PROSITE" id="PS51831">
    <property type="entry name" value="HD"/>
    <property type="match status" value="1"/>
</dbReference>
<keyword evidence="6" id="KW-1185">Reference proteome</keyword>
<feature type="domain" description="GGDEF" evidence="2">
    <location>
        <begin position="490"/>
        <end position="623"/>
    </location>
</feature>
<dbReference type="PANTHER" id="PTHR43155:SF2">
    <property type="entry name" value="CYCLIC DI-GMP PHOSPHODIESTERASE PA4108"/>
    <property type="match status" value="1"/>
</dbReference>
<feature type="transmembrane region" description="Helical" evidence="1">
    <location>
        <begin position="133"/>
        <end position="154"/>
    </location>
</feature>
<dbReference type="SUPFAM" id="SSF55781">
    <property type="entry name" value="GAF domain-like"/>
    <property type="match status" value="1"/>
</dbReference>
<dbReference type="Gene3D" id="3.30.450.40">
    <property type="match status" value="1"/>
</dbReference>
<dbReference type="SMART" id="SM00065">
    <property type="entry name" value="GAF"/>
    <property type="match status" value="1"/>
</dbReference>
<dbReference type="RefSeq" id="WP_258877803.1">
    <property type="nucleotide sequence ID" value="NZ_CP048914.1"/>
</dbReference>
<gene>
    <name evidence="5" type="ORF">G4Z02_00015</name>
</gene>
<dbReference type="SUPFAM" id="SSF109604">
    <property type="entry name" value="HD-domain/PDEase-like"/>
    <property type="match status" value="1"/>
</dbReference>
<evidence type="ECO:0000259" key="2">
    <source>
        <dbReference type="PROSITE" id="PS50887"/>
    </source>
</evidence>
<dbReference type="InterPro" id="IPR006675">
    <property type="entry name" value="HDIG_dom"/>
</dbReference>
<organism evidence="5 6">
    <name type="scientific">Candidatus Xianfuyuplasma coldseepsis</name>
    <dbReference type="NCBI Taxonomy" id="2782163"/>
    <lineage>
        <taxon>Bacteria</taxon>
        <taxon>Bacillati</taxon>
        <taxon>Mycoplasmatota</taxon>
        <taxon>Mollicutes</taxon>
        <taxon>Candidatus Izemoplasmatales</taxon>
        <taxon>Candidatus Izemoplasmataceae</taxon>
        <taxon>Candidatus Xianfuyuplasma</taxon>
    </lineage>
</organism>
<dbReference type="InterPro" id="IPR029787">
    <property type="entry name" value="Nucleotide_cyclase"/>
</dbReference>
<feature type="domain" description="HD" evidence="3">
    <location>
        <begin position="660"/>
        <end position="782"/>
    </location>
</feature>
<dbReference type="Gene3D" id="3.30.70.270">
    <property type="match status" value="1"/>
</dbReference>
<dbReference type="KEGG" id="xcl:G4Z02_00015"/>
<sequence length="839" mass="95160">MIVLTQYNIIPLISFVLYGIILVLILTSNRTRMSRAFSLYIIAMMVWSLGSFLMKTNVPPNSLFWNKLLQIGFVSVPVLLLRFSYVISEDTDKRFIIRLGYILIVFQIVLAYTDQIIYYAEYINDEFVYKITWGAYFVAVIGLFYSGLGFAILVKKVYLREVALRKVGLVLIGFAMVVIGGALNINETIGKYGIDILFNTINALLITYAIYRNKFLEINLIVKRGLSLSVYNIILFTVYAVIVIFAYDIITINFGVTDVSTVVLILVPIFLLMEPIRIGLLRLVEHIFYRKTVDRQIVLKQFSELINSSLELDTITDSLIHAIKEALDAKEVHLLLRNTNKYYLQSSTKVIHNKANIIFKLNHPVIKWFLRESGILLKTHLDNHVLFKGMWDSEKALIKWLNTEIIAPIRYSDTLLGMIIISSRIDDTPYSVEETEFLETILNNAAAIIENAKTMEMMQLQSITDELTKFHNHRHFQEIANLWIRERRYTSFGLAIIDIDQFKIYNDLYGHASGDIALKRIAQIIKSVTTENELLVRFGGEEFVVLYPNLSPEEVFVQAERIRSTVEHEFLLSADIREFLTVTVGISNYDIDGDTLEELITKADHAVLQGKQSGRNKTITYNATDEPSEQNASVQDKIKDAFVSSIYALAATIDAKDHYTYGHSNNVAVLSEALARKAGVNEDKIDIVRNAGLLHDIGKVGIPESVLSKPGFLNDEEYEIMKGHVVQSINIIKHIPNLIDTVPVVISHHERYDGKGYPRGIKGENIPLLGRVICIADAFDAMTTDRPYRKGLSLEQAVFELKKNAGTQFDPGLVELFIELANDGDLNRLALENRPSFNG</sequence>
<feature type="transmembrane region" description="Helical" evidence="1">
    <location>
        <begin position="95"/>
        <end position="113"/>
    </location>
</feature>
<evidence type="ECO:0000259" key="4">
    <source>
        <dbReference type="PROSITE" id="PS51832"/>
    </source>
</evidence>
<protein>
    <submittedName>
        <fullName evidence="5">Diguanylate cyclase</fullName>
    </submittedName>
</protein>
<accession>A0A7L7KN61</accession>
<dbReference type="SMART" id="SM00471">
    <property type="entry name" value="HDc"/>
    <property type="match status" value="1"/>
</dbReference>
<keyword evidence="1" id="KW-0472">Membrane</keyword>
<dbReference type="PROSITE" id="PS51832">
    <property type="entry name" value="HD_GYP"/>
    <property type="match status" value="1"/>
</dbReference>
<dbReference type="InterPro" id="IPR003018">
    <property type="entry name" value="GAF"/>
</dbReference>
<dbReference type="InterPro" id="IPR043128">
    <property type="entry name" value="Rev_trsase/Diguanyl_cyclase"/>
</dbReference>
<dbReference type="CDD" id="cd01949">
    <property type="entry name" value="GGDEF"/>
    <property type="match status" value="1"/>
</dbReference>
<evidence type="ECO:0000256" key="1">
    <source>
        <dbReference type="SAM" id="Phobius"/>
    </source>
</evidence>
<feature type="domain" description="HD-GYP" evidence="4">
    <location>
        <begin position="638"/>
        <end position="833"/>
    </location>
</feature>
<dbReference type="InterPro" id="IPR037522">
    <property type="entry name" value="HD_GYP_dom"/>
</dbReference>
<dbReference type="SMART" id="SM00267">
    <property type="entry name" value="GGDEF"/>
    <property type="match status" value="1"/>
</dbReference>
<keyword evidence="1" id="KW-0812">Transmembrane</keyword>
<dbReference type="InterPro" id="IPR000160">
    <property type="entry name" value="GGDEF_dom"/>
</dbReference>
<dbReference type="PROSITE" id="PS50887">
    <property type="entry name" value="GGDEF"/>
    <property type="match status" value="1"/>
</dbReference>
<dbReference type="NCBIfam" id="TIGR00277">
    <property type="entry name" value="HDIG"/>
    <property type="match status" value="1"/>
</dbReference>
<dbReference type="CDD" id="cd00077">
    <property type="entry name" value="HDc"/>
    <property type="match status" value="1"/>
</dbReference>
<dbReference type="Gene3D" id="1.10.3210.10">
    <property type="entry name" value="Hypothetical protein af1432"/>
    <property type="match status" value="1"/>
</dbReference>
<dbReference type="Proteomes" id="UP000514720">
    <property type="component" value="Chromosome"/>
</dbReference>
<feature type="transmembrane region" description="Helical" evidence="1">
    <location>
        <begin position="166"/>
        <end position="186"/>
    </location>
</feature>
<feature type="transmembrane region" description="Helical" evidence="1">
    <location>
        <begin position="68"/>
        <end position="88"/>
    </location>
</feature>
<keyword evidence="1" id="KW-1133">Transmembrane helix</keyword>
<evidence type="ECO:0000313" key="6">
    <source>
        <dbReference type="Proteomes" id="UP000514720"/>
    </source>
</evidence>
<dbReference type="SUPFAM" id="SSF55073">
    <property type="entry name" value="Nucleotide cyclase"/>
    <property type="match status" value="1"/>
</dbReference>
<dbReference type="PANTHER" id="PTHR43155">
    <property type="entry name" value="CYCLIC DI-GMP PHOSPHODIESTERASE PA4108-RELATED"/>
    <property type="match status" value="1"/>
</dbReference>
<dbReference type="AlphaFoldDB" id="A0A7L7KN61"/>
<dbReference type="InterPro" id="IPR029016">
    <property type="entry name" value="GAF-like_dom_sf"/>
</dbReference>
<dbReference type="Pfam" id="PF00990">
    <property type="entry name" value="GGDEF"/>
    <property type="match status" value="1"/>
</dbReference>
<dbReference type="Pfam" id="PF16927">
    <property type="entry name" value="HisKA_7TM"/>
    <property type="match status" value="1"/>
</dbReference>
<proteinExistence type="predicted"/>
<name>A0A7L7KN61_9MOLU</name>
<dbReference type="InterPro" id="IPR003607">
    <property type="entry name" value="HD/PDEase_dom"/>
</dbReference>
<dbReference type="EMBL" id="CP048914">
    <property type="protein sequence ID" value="QMS84191.1"/>
    <property type="molecule type" value="Genomic_DNA"/>
</dbReference>
<evidence type="ECO:0000313" key="5">
    <source>
        <dbReference type="EMBL" id="QMS84191.1"/>
    </source>
</evidence>
<dbReference type="NCBIfam" id="TIGR00254">
    <property type="entry name" value="GGDEF"/>
    <property type="match status" value="1"/>
</dbReference>
<feature type="transmembrane region" description="Helical" evidence="1">
    <location>
        <begin position="262"/>
        <end position="281"/>
    </location>
</feature>
<feature type="transmembrane region" description="Helical" evidence="1">
    <location>
        <begin position="231"/>
        <end position="250"/>
    </location>
</feature>
<dbReference type="InterPro" id="IPR006674">
    <property type="entry name" value="HD_domain"/>
</dbReference>
<reference evidence="5 6" key="1">
    <citation type="submission" date="2020-02" db="EMBL/GenBank/DDBJ databases">
        <authorList>
            <person name="Zheng R.K."/>
            <person name="Sun C.M."/>
        </authorList>
    </citation>
    <scope>NUCLEOTIDE SEQUENCE [LARGE SCALE GENOMIC DNA]</scope>
    <source>
        <strain evidence="6">zrk13</strain>
    </source>
</reference>
<dbReference type="Pfam" id="PF13487">
    <property type="entry name" value="HD_5"/>
    <property type="match status" value="1"/>
</dbReference>
<dbReference type="FunFam" id="3.30.70.270:FF:000001">
    <property type="entry name" value="Diguanylate cyclase domain protein"/>
    <property type="match status" value="1"/>
</dbReference>
<dbReference type="InterPro" id="IPR031621">
    <property type="entry name" value="HisKA_7TM"/>
</dbReference>
<feature type="transmembrane region" description="Helical" evidence="1">
    <location>
        <begin position="37"/>
        <end position="56"/>
    </location>
</feature>
<evidence type="ECO:0000259" key="3">
    <source>
        <dbReference type="PROSITE" id="PS51831"/>
    </source>
</evidence>